<protein>
    <recommendedName>
        <fullName evidence="3">YD repeat-containing protein</fullName>
    </recommendedName>
</protein>
<evidence type="ECO:0008006" key="3">
    <source>
        <dbReference type="Google" id="ProtNLM"/>
    </source>
</evidence>
<reference evidence="1 2" key="1">
    <citation type="submission" date="2023-08" db="EMBL/GenBank/DDBJ databases">
        <title>Draft genome sequence of Algoriphagus confluentis.</title>
        <authorList>
            <person name="Takatani N."/>
            <person name="Hosokawa M."/>
            <person name="Sawabe T."/>
        </authorList>
    </citation>
    <scope>NUCLEOTIDE SEQUENCE [LARGE SCALE GENOMIC DNA]</scope>
    <source>
        <strain evidence="1 2">NBRC 111222</strain>
    </source>
</reference>
<keyword evidence="2" id="KW-1185">Reference proteome</keyword>
<evidence type="ECO:0000313" key="2">
    <source>
        <dbReference type="Proteomes" id="UP001338309"/>
    </source>
</evidence>
<dbReference type="EMBL" id="BTPD01000015">
    <property type="protein sequence ID" value="GMQ31110.1"/>
    <property type="molecule type" value="Genomic_DNA"/>
</dbReference>
<gene>
    <name evidence="1" type="ORF">Aconfl_37530</name>
</gene>
<name>A0ABQ6PUX9_9BACT</name>
<comment type="caution">
    <text evidence="1">The sequence shown here is derived from an EMBL/GenBank/DDBJ whole genome shotgun (WGS) entry which is preliminary data.</text>
</comment>
<proteinExistence type="predicted"/>
<dbReference type="Proteomes" id="UP001338309">
    <property type="component" value="Unassembled WGS sequence"/>
</dbReference>
<dbReference type="RefSeq" id="WP_338225815.1">
    <property type="nucleotide sequence ID" value="NZ_BTPD01000015.1"/>
</dbReference>
<accession>A0ABQ6PUX9</accession>
<organism evidence="1 2">
    <name type="scientific">Algoriphagus confluentis</name>
    <dbReference type="NCBI Taxonomy" id="1697556"/>
    <lineage>
        <taxon>Bacteria</taxon>
        <taxon>Pseudomonadati</taxon>
        <taxon>Bacteroidota</taxon>
        <taxon>Cytophagia</taxon>
        <taxon>Cytophagales</taxon>
        <taxon>Cyclobacteriaceae</taxon>
        <taxon>Algoriphagus</taxon>
    </lineage>
</organism>
<sequence length="1146" mass="127015">MSGKSIFISLTLCTIGGLKAQSPPGLPAVPKLEDIIQIPKSPEAFAFAKYGNTSVSHFTGVPNISVPIGQLKGRDITIPIEPTYDASGIRVDQIASEVGLGWNLKIGGMVIRNVKGLPDDYTAATPAYYPYYSTSNFPGASSVVSQYNHFINNNLSNNNFVSRIQTGSNWAEEWPVRFLKFTEQVEKGYIDSQPDTYTLSVNGLTGTLVIDYTTSTGYCIDNPEIKVVPNLITASNGVRQIDSWQITDGQGNVYQFGYNSAKEVTNYYENNSAEVSRTFTSAWKLTTITTGKLKETVTFNYALEAWTNDQPIVSFYSLDGFSTLNCAALSSTPNLNPFYKITSRVLQSVAFSSASANQLVISRVSRDDLPGQTAISQLRFNDEYGTATSFVKFNRSYFSTGSNHLQKRLKLESVAFHGDNASSSNPQVYEFSYNSTALPSRDSKARDFFGYYNGMNSNQTLLPYNSTLNNGANREVSSGFQKAGILTSVKYPTKGFTNFTYQSNIEYSYSTSAVWQNAYNNVWTSGTPEAYCDDIVGTTLNVQYQSFTAPVTGSYKVTFTKNTDASSQVQLIALYKGSKTLCDLVWESGTDIIYKQYSQAINQEVYITLEAGQVYNVAMANNTNQNATMQLTVAYLQNTSLPEYKNSAGLRIQQIEDYSASGTLASKKYYYYADGSSLNGPAIINLVNSGNYISSGIKQNASLLERNQYRQGFDSQLGYVNCTYIERSGSSLMQGNGMNFTYTKVSELSTNDAGEYHLKVLEFQNESEVVDGPFVTSSPLLGKMTREAVYSYESTTGSFNIAEETLNTYDNIEIAQPYNIRGLHFFGRDNYYHNLVLVASPSDPTKIGWVYNVMLIAGFGGPPQPQGCGADPAGTDLFCIQSGPLPYKYHYRVGGYRRQFPQLTQSVSKKYQRANALVTTQTFTYNTTHNYQISQVSTTSSEGDVIQNTFDFPSSTNNSALFNQNRLKELINTKKMVNGNNRAESNVIFSTYNTNQILTQRVEERMNAGTFSNIVVINSYDNQGNIREVLKRDGTISTMIWGHLGRKLILEVQGATYAQVLAALGGTLTLGDNGRNLTVAQVNTVRSNLPQAFVSHFIYGSHHGISRISDLNGRNTSYVYDGFGRLMEIRDHDNHILEKFSYNFRN</sequence>
<evidence type="ECO:0000313" key="1">
    <source>
        <dbReference type="EMBL" id="GMQ31110.1"/>
    </source>
</evidence>